<name>V9XSC5_9NOCA</name>
<protein>
    <submittedName>
        <fullName evidence="2">Uncharacterized protein</fullName>
    </submittedName>
</protein>
<organism evidence="2 3">
    <name type="scientific">Rhodococcus pyridinivorans SB3094</name>
    <dbReference type="NCBI Taxonomy" id="1435356"/>
    <lineage>
        <taxon>Bacteria</taxon>
        <taxon>Bacillati</taxon>
        <taxon>Actinomycetota</taxon>
        <taxon>Actinomycetes</taxon>
        <taxon>Mycobacteriales</taxon>
        <taxon>Nocardiaceae</taxon>
        <taxon>Rhodococcus</taxon>
    </lineage>
</organism>
<feature type="region of interest" description="Disordered" evidence="1">
    <location>
        <begin position="1"/>
        <end position="20"/>
    </location>
</feature>
<accession>V9XSC5</accession>
<dbReference type="KEGG" id="rpy:Y013_25730"/>
<reference evidence="2 3" key="1">
    <citation type="journal article" date="2014" name="Genome Announc.">
        <title>Complete Genome of Rhodococcus pyridinivorans SB3094, a Methyl-Ethyl-Ketone-Degrading Bacterium Used for Bioaugmentation.</title>
        <authorList>
            <person name="Dueholm M.S."/>
            <person name="Albertsen M."/>
            <person name="D'Imperio S."/>
            <person name="Tale V.P."/>
            <person name="Lewis D."/>
            <person name="Nielsen P.H."/>
            <person name="Nielsen J.L."/>
        </authorList>
    </citation>
    <scope>NUCLEOTIDE SEQUENCE [LARGE SCALE GENOMIC DNA]</scope>
    <source>
        <strain evidence="3">SB3094</strain>
        <plasmid evidence="3">1</plasmid>
    </source>
</reference>
<evidence type="ECO:0000313" key="3">
    <source>
        <dbReference type="Proteomes" id="UP000018781"/>
    </source>
</evidence>
<dbReference type="eggNOG" id="ENOG50325TA">
    <property type="taxonomic scope" value="Bacteria"/>
</dbReference>
<evidence type="ECO:0000256" key="1">
    <source>
        <dbReference type="SAM" id="MobiDB-lite"/>
    </source>
</evidence>
<keyword evidence="2" id="KW-0614">Plasmid</keyword>
<evidence type="ECO:0000313" key="2">
    <source>
        <dbReference type="EMBL" id="AHD24297.1"/>
    </source>
</evidence>
<feature type="region of interest" description="Disordered" evidence="1">
    <location>
        <begin position="52"/>
        <end position="80"/>
    </location>
</feature>
<proteinExistence type="predicted"/>
<dbReference type="Proteomes" id="UP000018781">
    <property type="component" value="Plasmid unnamed"/>
</dbReference>
<dbReference type="EMBL" id="CP006997">
    <property type="protein sequence ID" value="AHD24297.1"/>
    <property type="molecule type" value="Genomic_DNA"/>
</dbReference>
<gene>
    <name evidence="2" type="ORF">Y013_25730</name>
</gene>
<dbReference type="AlphaFoldDB" id="V9XSC5"/>
<sequence>MATAVGPIRGDDDVAAPLSPVDLSQLGPELLDALGAALSGHPRSVTEMLNLQRGPARSNEAASVPAIGLEHGRGTAAGLQ</sequence>
<geneLocation type="plasmid" evidence="3">
    <name>1</name>
</geneLocation>
<dbReference type="HOGENOM" id="CLU_2587458_0_0_11"/>